<protein>
    <recommendedName>
        <fullName evidence="2">RNase H type-1 domain-containing protein</fullName>
    </recommendedName>
</protein>
<dbReference type="GO" id="GO:0003676">
    <property type="term" value="F:nucleic acid binding"/>
    <property type="evidence" value="ECO:0007669"/>
    <property type="project" value="InterPro"/>
</dbReference>
<dbReference type="Proteomes" id="UP000596661">
    <property type="component" value="Chromosome 2"/>
</dbReference>
<evidence type="ECO:0000313" key="3">
    <source>
        <dbReference type="EnsemblPlants" id="cds.evm.model.02.1528"/>
    </source>
</evidence>
<dbReference type="InterPro" id="IPR044730">
    <property type="entry name" value="RNase_H-like_dom_plant"/>
</dbReference>
<feature type="region of interest" description="Disordered" evidence="1">
    <location>
        <begin position="124"/>
        <end position="146"/>
    </location>
</feature>
<dbReference type="InterPro" id="IPR002156">
    <property type="entry name" value="RNaseH_domain"/>
</dbReference>
<evidence type="ECO:0000259" key="2">
    <source>
        <dbReference type="Pfam" id="PF13456"/>
    </source>
</evidence>
<reference evidence="3" key="1">
    <citation type="submission" date="2018-11" db="EMBL/GenBank/DDBJ databases">
        <authorList>
            <person name="Grassa J C."/>
        </authorList>
    </citation>
    <scope>NUCLEOTIDE SEQUENCE [LARGE SCALE GENOMIC DNA]</scope>
</reference>
<dbReference type="OMA" id="MEARPRW"/>
<dbReference type="InterPro" id="IPR036397">
    <property type="entry name" value="RNaseH_sf"/>
</dbReference>
<feature type="compositionally biased region" description="Polar residues" evidence="1">
    <location>
        <begin position="124"/>
        <end position="136"/>
    </location>
</feature>
<dbReference type="InterPro" id="IPR052929">
    <property type="entry name" value="RNase_H-like_EbsB-rel"/>
</dbReference>
<dbReference type="PANTHER" id="PTHR47074">
    <property type="entry name" value="BNAC02G40300D PROTEIN"/>
    <property type="match status" value="1"/>
</dbReference>
<keyword evidence="4" id="KW-1185">Reference proteome</keyword>
<feature type="domain" description="RNase H type-1" evidence="2">
    <location>
        <begin position="159"/>
        <end position="281"/>
    </location>
</feature>
<dbReference type="EnsemblPlants" id="evm.model.02.1528">
    <property type="protein sequence ID" value="cds.evm.model.02.1528"/>
    <property type="gene ID" value="evm.TU.02.1528"/>
</dbReference>
<organism evidence="3 4">
    <name type="scientific">Cannabis sativa</name>
    <name type="common">Hemp</name>
    <name type="synonym">Marijuana</name>
    <dbReference type="NCBI Taxonomy" id="3483"/>
    <lineage>
        <taxon>Eukaryota</taxon>
        <taxon>Viridiplantae</taxon>
        <taxon>Streptophyta</taxon>
        <taxon>Embryophyta</taxon>
        <taxon>Tracheophyta</taxon>
        <taxon>Spermatophyta</taxon>
        <taxon>Magnoliopsida</taxon>
        <taxon>eudicotyledons</taxon>
        <taxon>Gunneridae</taxon>
        <taxon>Pentapetalae</taxon>
        <taxon>rosids</taxon>
        <taxon>fabids</taxon>
        <taxon>Rosales</taxon>
        <taxon>Cannabaceae</taxon>
        <taxon>Cannabis</taxon>
    </lineage>
</organism>
<accession>A0A803NTZ9</accession>
<dbReference type="GO" id="GO:0004523">
    <property type="term" value="F:RNA-DNA hybrid ribonuclease activity"/>
    <property type="evidence" value="ECO:0007669"/>
    <property type="project" value="InterPro"/>
</dbReference>
<dbReference type="Gene3D" id="3.30.420.10">
    <property type="entry name" value="Ribonuclease H-like superfamily/Ribonuclease H"/>
    <property type="match status" value="1"/>
</dbReference>
<dbReference type="Gramene" id="evm.model.02.1528">
    <property type="protein sequence ID" value="cds.evm.model.02.1528"/>
    <property type="gene ID" value="evm.TU.02.1528"/>
</dbReference>
<dbReference type="SUPFAM" id="SSF53098">
    <property type="entry name" value="Ribonuclease H-like"/>
    <property type="match status" value="1"/>
</dbReference>
<dbReference type="PANTHER" id="PTHR47074:SF48">
    <property type="entry name" value="POLYNUCLEOTIDYL TRANSFERASE, RIBONUCLEASE H-LIKE SUPERFAMILY PROTEIN"/>
    <property type="match status" value="1"/>
</dbReference>
<dbReference type="EMBL" id="UZAU01000204">
    <property type="status" value="NOT_ANNOTATED_CDS"/>
    <property type="molecule type" value="Genomic_DNA"/>
</dbReference>
<dbReference type="AlphaFoldDB" id="A0A803NTZ9"/>
<evidence type="ECO:0000256" key="1">
    <source>
        <dbReference type="SAM" id="MobiDB-lite"/>
    </source>
</evidence>
<name>A0A803NTZ9_CANSA</name>
<dbReference type="InterPro" id="IPR012337">
    <property type="entry name" value="RNaseH-like_sf"/>
</dbReference>
<sequence>MKEAKAETEKHPLKNINSLSYMRYMRHAKDVWKQFDFPIDYAKALHLVNGDYLFHIATLLTQEDFEMLLCIMWVIWTDRNKIIHGDRNKDATALALHATTYMNNYIKANSNLVPTATLYPPTVANTSHPQVTSQESQNEHSPKEGVPWKPPLLNKLKLNVDAAINTADKILGIGAIIRNHDGQVVAALSKPVQGCFRSDEMEAKALFHALNWITQLSLKIDYVETDALRVSSAINNASSDLSSFSDLILDVRCLLSFFPGIVVSHVRRNANQAAHGLAKYALGLDVDTCWRGEIPSPIFSVVVNDG</sequence>
<proteinExistence type="predicted"/>
<evidence type="ECO:0000313" key="4">
    <source>
        <dbReference type="Proteomes" id="UP000596661"/>
    </source>
</evidence>
<dbReference type="CDD" id="cd06222">
    <property type="entry name" value="RNase_H_like"/>
    <property type="match status" value="1"/>
</dbReference>
<dbReference type="Pfam" id="PF13456">
    <property type="entry name" value="RVT_3"/>
    <property type="match status" value="1"/>
</dbReference>
<reference evidence="3" key="2">
    <citation type="submission" date="2021-03" db="UniProtKB">
        <authorList>
            <consortium name="EnsemblPlants"/>
        </authorList>
    </citation>
    <scope>IDENTIFICATION</scope>
</reference>